<dbReference type="GO" id="GO:0015562">
    <property type="term" value="F:efflux transmembrane transporter activity"/>
    <property type="evidence" value="ECO:0007669"/>
    <property type="project" value="InterPro"/>
</dbReference>
<keyword evidence="7" id="KW-1185">Reference proteome</keyword>
<sequence length="382" mass="44549">MKEAAENNLDLKESFLEYQMALEKIPQVGSLPDPKVLFGYFVSPAHKPGSQQFKVSISQAFPWFGTLGTKENIATANAKAKYEQFLNKKNQIFFEVSKRYYKLYELHKKIKLTEENIRILNSYEKLALNKYETAQINMVDILKIQMTENEVKNDLSVLKDDFKILESYFNNVLNRDNKEEIKLPESINIPTYESSLQDENEDEHISGNPVLRFFDFEIESNRHKSDLASKNYFPNFGIGLDYIYVENDNTPKGGPDMLMPMISINIPIFYSKYQAKKKESKLGIELAKHKKQRLHNDLVISYREYKKDIKNAFRSIKLYETQLKKSNQALSILLDTYSVAEKNLEEVLNMKQVILKYEFMLIESNIKVLVQTAKEKFLKGSF</sequence>
<keyword evidence="4" id="KW-0472">Membrane</keyword>
<dbReference type="Gene3D" id="1.20.1600.10">
    <property type="entry name" value="Outer membrane efflux proteins (OEP)"/>
    <property type="match status" value="1"/>
</dbReference>
<evidence type="ECO:0000256" key="1">
    <source>
        <dbReference type="ARBA" id="ARBA00004442"/>
    </source>
</evidence>
<dbReference type="AlphaFoldDB" id="A0A1J1DW42"/>
<evidence type="ECO:0000256" key="3">
    <source>
        <dbReference type="ARBA" id="ARBA00022692"/>
    </source>
</evidence>
<proteinExistence type="predicted"/>
<gene>
    <name evidence="6" type="ORF">JBKA6_0068</name>
</gene>
<dbReference type="GO" id="GO:0015288">
    <property type="term" value="F:porin activity"/>
    <property type="evidence" value="ECO:0007669"/>
    <property type="project" value="TreeGrafter"/>
</dbReference>
<evidence type="ECO:0000256" key="4">
    <source>
        <dbReference type="ARBA" id="ARBA00023136"/>
    </source>
</evidence>
<organism evidence="6 7">
    <name type="scientific">Ichthyobacterium seriolicida</name>
    <dbReference type="NCBI Taxonomy" id="242600"/>
    <lineage>
        <taxon>Bacteria</taxon>
        <taxon>Pseudomonadati</taxon>
        <taxon>Bacteroidota</taxon>
        <taxon>Flavobacteriia</taxon>
        <taxon>Flavobacteriales</taxon>
        <taxon>Ichthyobacteriaceae</taxon>
        <taxon>Ichthyobacterium</taxon>
    </lineage>
</organism>
<dbReference type="PANTHER" id="PTHR30026">
    <property type="entry name" value="OUTER MEMBRANE PROTEIN TOLC"/>
    <property type="match status" value="1"/>
</dbReference>
<reference evidence="6 7" key="1">
    <citation type="submission" date="2014-03" db="EMBL/GenBank/DDBJ databases">
        <title>complete genome sequence of Flavobacteriaceae bacterium JBKA-6.</title>
        <authorList>
            <person name="Takano T."/>
            <person name="Nakamura Y."/>
            <person name="Takuma S."/>
            <person name="Yasuike M."/>
            <person name="Matsuyama T."/>
            <person name="Sakai T."/>
            <person name="Fujiwara A."/>
            <person name="Kimoto K."/>
            <person name="Fukuda Y."/>
            <person name="Kondo H."/>
            <person name="Hirono I."/>
            <person name="Nakayasu C."/>
        </authorList>
    </citation>
    <scope>NUCLEOTIDE SEQUENCE [LARGE SCALE GENOMIC DNA]</scope>
    <source>
        <strain evidence="6 7">JBKA-6</strain>
    </source>
</reference>
<dbReference type="GO" id="GO:1990281">
    <property type="term" value="C:efflux pump complex"/>
    <property type="evidence" value="ECO:0007669"/>
    <property type="project" value="TreeGrafter"/>
</dbReference>
<keyword evidence="3" id="KW-0812">Transmembrane</keyword>
<evidence type="ECO:0000256" key="5">
    <source>
        <dbReference type="ARBA" id="ARBA00023237"/>
    </source>
</evidence>
<evidence type="ECO:0000313" key="7">
    <source>
        <dbReference type="Proteomes" id="UP000243197"/>
    </source>
</evidence>
<dbReference type="KEGG" id="ise:JBKA6_0068"/>
<evidence type="ECO:0000256" key="2">
    <source>
        <dbReference type="ARBA" id="ARBA00022452"/>
    </source>
</evidence>
<keyword evidence="2" id="KW-1134">Transmembrane beta strand</keyword>
<protein>
    <submittedName>
        <fullName evidence="6">Heavy metal RND efflux outer membrane protein, CzcC family</fullName>
    </submittedName>
</protein>
<comment type="subcellular location">
    <subcellularLocation>
        <location evidence="1">Cell outer membrane</location>
    </subcellularLocation>
</comment>
<name>A0A1J1DW42_9FLAO</name>
<accession>A0A1J1DW42</accession>
<dbReference type="Proteomes" id="UP000243197">
    <property type="component" value="Chromosome"/>
</dbReference>
<dbReference type="PANTHER" id="PTHR30026:SF20">
    <property type="entry name" value="OUTER MEMBRANE PROTEIN TOLC"/>
    <property type="match status" value="1"/>
</dbReference>
<keyword evidence="5" id="KW-0998">Cell outer membrane</keyword>
<dbReference type="InterPro" id="IPR051906">
    <property type="entry name" value="TolC-like"/>
</dbReference>
<evidence type="ECO:0000313" key="6">
    <source>
        <dbReference type="EMBL" id="BAV94081.1"/>
    </source>
</evidence>
<dbReference type="GO" id="GO:0009279">
    <property type="term" value="C:cell outer membrane"/>
    <property type="evidence" value="ECO:0007669"/>
    <property type="project" value="UniProtKB-SubCell"/>
</dbReference>
<dbReference type="SUPFAM" id="SSF56954">
    <property type="entry name" value="Outer membrane efflux proteins (OEP)"/>
    <property type="match status" value="1"/>
</dbReference>
<dbReference type="EMBL" id="AP014564">
    <property type="protein sequence ID" value="BAV94081.1"/>
    <property type="molecule type" value="Genomic_DNA"/>
</dbReference>